<evidence type="ECO:0000256" key="5">
    <source>
        <dbReference type="ARBA" id="ARBA00022840"/>
    </source>
</evidence>
<feature type="domain" description="ABC transporter" evidence="9">
    <location>
        <begin position="447"/>
        <end position="687"/>
    </location>
</feature>
<dbReference type="Proteomes" id="UP000818029">
    <property type="component" value="Chromosome A11"/>
</dbReference>
<dbReference type="PROSITE" id="PS00211">
    <property type="entry name" value="ABC_TRANSPORTER_1"/>
    <property type="match status" value="2"/>
</dbReference>
<keyword evidence="6" id="KW-1133">Transmembrane helix</keyword>
<dbReference type="PROSITE" id="PS50893">
    <property type="entry name" value="ABC_TRANSPORTER_2"/>
    <property type="match status" value="2"/>
</dbReference>
<dbReference type="PROSITE" id="PS50929">
    <property type="entry name" value="ABC_TM1F"/>
    <property type="match status" value="2"/>
</dbReference>
<dbReference type="GO" id="GO:0006635">
    <property type="term" value="P:fatty acid beta-oxidation"/>
    <property type="evidence" value="ECO:0000318"/>
    <property type="project" value="GO_Central"/>
</dbReference>
<evidence type="ECO:0000313" key="12">
    <source>
        <dbReference type="RefSeq" id="XP_016679436.2"/>
    </source>
</evidence>
<accession>A0A1U8IMU4</accession>
<keyword evidence="4" id="KW-0547">Nucleotide-binding</keyword>
<reference evidence="11" key="1">
    <citation type="journal article" date="2020" name="Nat. Genet.">
        <title>Genomic diversifications of five Gossypium allopolyploid species and their impact on cotton improvement.</title>
        <authorList>
            <person name="Chen Z.J."/>
            <person name="Sreedasyam A."/>
            <person name="Ando A."/>
            <person name="Song Q."/>
            <person name="De Santiago L.M."/>
            <person name="Hulse-Kemp A.M."/>
            <person name="Ding M."/>
            <person name="Ye W."/>
            <person name="Kirkbride R.C."/>
            <person name="Jenkins J."/>
            <person name="Plott C."/>
            <person name="Lovell J."/>
            <person name="Lin Y.M."/>
            <person name="Vaughn R."/>
            <person name="Liu B."/>
            <person name="Simpson S."/>
            <person name="Scheffler B.E."/>
            <person name="Wen L."/>
            <person name="Saski C.A."/>
            <person name="Grover C.E."/>
            <person name="Hu G."/>
            <person name="Conover J.L."/>
            <person name="Carlson J.W."/>
            <person name="Shu S."/>
            <person name="Boston L.B."/>
            <person name="Williams M."/>
            <person name="Peterson D.G."/>
            <person name="McGee K."/>
            <person name="Jones D.C."/>
            <person name="Wendel J.F."/>
            <person name="Stelly D.M."/>
            <person name="Grimwood J."/>
            <person name="Schmutz J."/>
        </authorList>
    </citation>
    <scope>NUCLEOTIDE SEQUENCE [LARGE SCALE GENOMIC DNA]</scope>
    <source>
        <strain evidence="11">cv. TM-1</strain>
    </source>
</reference>
<feature type="region of interest" description="Disordered" evidence="8">
    <location>
        <begin position="49"/>
        <end position="80"/>
    </location>
</feature>
<dbReference type="GO" id="GO:0042626">
    <property type="term" value="F:ATPase-coupled transmembrane transporter activity"/>
    <property type="evidence" value="ECO:0000318"/>
    <property type="project" value="GO_Central"/>
</dbReference>
<dbReference type="InterPro" id="IPR003593">
    <property type="entry name" value="AAA+_ATPase"/>
</dbReference>
<dbReference type="KEGG" id="ghi:107898484"/>
<dbReference type="InterPro" id="IPR003439">
    <property type="entry name" value="ABC_transporter-like_ATP-bd"/>
</dbReference>
<dbReference type="GO" id="GO:0005524">
    <property type="term" value="F:ATP binding"/>
    <property type="evidence" value="ECO:0000318"/>
    <property type="project" value="GO_Central"/>
</dbReference>
<dbReference type="InterPro" id="IPR050835">
    <property type="entry name" value="ABC_transporter_sub-D"/>
</dbReference>
<dbReference type="SUPFAM" id="SSF52540">
    <property type="entry name" value="P-loop containing nucleoside triphosphate hydrolases"/>
    <property type="match status" value="2"/>
</dbReference>
<keyword evidence="2" id="KW-0813">Transport</keyword>
<dbReference type="RefSeq" id="XP_016679436.2">
    <property type="nucleotide sequence ID" value="XM_016823947.2"/>
</dbReference>
<dbReference type="PANTHER" id="PTHR11384:SF56">
    <property type="entry name" value="ABC TRANSPORTER D FAMILY MEMBER 1"/>
    <property type="match status" value="1"/>
</dbReference>
<evidence type="ECO:0000256" key="4">
    <source>
        <dbReference type="ARBA" id="ARBA00022741"/>
    </source>
</evidence>
<dbReference type="InterPro" id="IPR027417">
    <property type="entry name" value="P-loop_NTPase"/>
</dbReference>
<keyword evidence="11" id="KW-1185">Reference proteome</keyword>
<dbReference type="GO" id="GO:0005324">
    <property type="term" value="F:long-chain fatty acid transmembrane transporter activity"/>
    <property type="evidence" value="ECO:0000318"/>
    <property type="project" value="GO_Central"/>
</dbReference>
<feature type="compositionally biased region" description="Basic residues" evidence="8">
    <location>
        <begin position="71"/>
        <end position="80"/>
    </location>
</feature>
<evidence type="ECO:0000256" key="1">
    <source>
        <dbReference type="ARBA" id="ARBA00008575"/>
    </source>
</evidence>
<keyword evidence="5" id="KW-0067">ATP-binding</keyword>
<feature type="domain" description="ABC transmembrane type-1" evidence="10">
    <location>
        <begin position="151"/>
        <end position="341"/>
    </location>
</feature>
<dbReference type="RefSeq" id="XP_040937822.1">
    <property type="nucleotide sequence ID" value="XM_041081888.1"/>
</dbReference>
<feature type="domain" description="ABC transmembrane type-1" evidence="10">
    <location>
        <begin position="786"/>
        <end position="1024"/>
    </location>
</feature>
<evidence type="ECO:0000256" key="7">
    <source>
        <dbReference type="ARBA" id="ARBA00023136"/>
    </source>
</evidence>
<dbReference type="InterPro" id="IPR017871">
    <property type="entry name" value="ABC_transporter-like_CS"/>
</dbReference>
<evidence type="ECO:0000256" key="2">
    <source>
        <dbReference type="ARBA" id="ARBA00022448"/>
    </source>
</evidence>
<dbReference type="InterPro" id="IPR036640">
    <property type="entry name" value="ABC1_TM_sf"/>
</dbReference>
<evidence type="ECO:0000259" key="9">
    <source>
        <dbReference type="PROSITE" id="PS50893"/>
    </source>
</evidence>
<dbReference type="AlphaFoldDB" id="A0A1U8IMU4"/>
<evidence type="ECO:0000313" key="11">
    <source>
        <dbReference type="Proteomes" id="UP000818029"/>
    </source>
</evidence>
<dbReference type="RefSeq" id="XP_040937823.1">
    <property type="nucleotide sequence ID" value="XM_041081889.1"/>
</dbReference>
<gene>
    <name evidence="12 13 14" type="primary">LOC107898484</name>
</gene>
<dbReference type="STRING" id="3635.A0A1U8IMU4"/>
<name>A0A1U8IMU4_GOSHI</name>
<evidence type="ECO:0000313" key="13">
    <source>
        <dbReference type="RefSeq" id="XP_040937822.1"/>
    </source>
</evidence>
<dbReference type="SMART" id="SM00382">
    <property type="entry name" value="AAA"/>
    <property type="match status" value="2"/>
</dbReference>
<dbReference type="InterPro" id="IPR011527">
    <property type="entry name" value="ABC1_TM_dom"/>
</dbReference>
<proteinExistence type="inferred from homology"/>
<dbReference type="GO" id="GO:0140359">
    <property type="term" value="F:ABC-type transporter activity"/>
    <property type="evidence" value="ECO:0007669"/>
    <property type="project" value="InterPro"/>
</dbReference>
<dbReference type="GO" id="GO:0005778">
    <property type="term" value="C:peroxisomal membrane"/>
    <property type="evidence" value="ECO:0000318"/>
    <property type="project" value="GO_Central"/>
</dbReference>
<organism evidence="11 12">
    <name type="scientific">Gossypium hirsutum</name>
    <name type="common">Upland cotton</name>
    <name type="synonym">Gossypium mexicanum</name>
    <dbReference type="NCBI Taxonomy" id="3635"/>
    <lineage>
        <taxon>Eukaryota</taxon>
        <taxon>Viridiplantae</taxon>
        <taxon>Streptophyta</taxon>
        <taxon>Embryophyta</taxon>
        <taxon>Tracheophyta</taxon>
        <taxon>Spermatophyta</taxon>
        <taxon>Magnoliopsida</taxon>
        <taxon>eudicotyledons</taxon>
        <taxon>Gunneridae</taxon>
        <taxon>Pentapetalae</taxon>
        <taxon>rosids</taxon>
        <taxon>malvids</taxon>
        <taxon>Malvales</taxon>
        <taxon>Malvaceae</taxon>
        <taxon>Malvoideae</taxon>
        <taxon>Gossypium</taxon>
    </lineage>
</organism>
<dbReference type="PaxDb" id="3635-A0A1U8IMU4"/>
<evidence type="ECO:0000256" key="3">
    <source>
        <dbReference type="ARBA" id="ARBA00022692"/>
    </source>
</evidence>
<dbReference type="SUPFAM" id="SSF90123">
    <property type="entry name" value="ABC transporter transmembrane region"/>
    <property type="match status" value="2"/>
</dbReference>
<dbReference type="GO" id="GO:0015910">
    <property type="term" value="P:long-chain fatty acid import into peroxisome"/>
    <property type="evidence" value="ECO:0000318"/>
    <property type="project" value="GO_Central"/>
</dbReference>
<dbReference type="Gene3D" id="1.20.1560.10">
    <property type="entry name" value="ABC transporter type 1, transmembrane domain"/>
    <property type="match status" value="1"/>
</dbReference>
<dbReference type="Pfam" id="PF00005">
    <property type="entry name" value="ABC_tran"/>
    <property type="match status" value="2"/>
</dbReference>
<dbReference type="GO" id="GO:0042760">
    <property type="term" value="P:very long-chain fatty acid catabolic process"/>
    <property type="evidence" value="ECO:0000318"/>
    <property type="project" value="GO_Central"/>
</dbReference>
<keyword evidence="7" id="KW-0472">Membrane</keyword>
<reference evidence="12 13" key="2">
    <citation type="submission" date="2025-05" db="UniProtKB">
        <authorList>
            <consortium name="RefSeq"/>
        </authorList>
    </citation>
    <scope>IDENTIFICATION</scope>
</reference>
<dbReference type="Gene3D" id="3.40.50.300">
    <property type="entry name" value="P-loop containing nucleotide triphosphate hydrolases"/>
    <property type="match status" value="2"/>
</dbReference>
<feature type="compositionally biased region" description="Basic and acidic residues" evidence="8">
    <location>
        <begin position="59"/>
        <end position="70"/>
    </location>
</feature>
<dbReference type="CDD" id="cd03223">
    <property type="entry name" value="ABCD_peroxisomal_ALDP"/>
    <property type="match status" value="2"/>
</dbReference>
<dbReference type="PANTHER" id="PTHR11384">
    <property type="entry name" value="ATP-BINDING CASSETTE, SUB-FAMILY D MEMBER"/>
    <property type="match status" value="1"/>
</dbReference>
<sequence length="1368" mass="153890">MPSLQLLQLTDRGRNLLASRRKAVLLASGIVVAGGTAAYLQSRFSSKKPYSYGHSNGVQDDRENSDEVLKRNHNVKGTTRKRGGLKSLQVLTAILLSKMGQTGARDLLALVGIVVLRTALTNRLAKVQGFLFRAAFLQRVPSFFLLISENILLCFLLSTFHSTSKYITGTLSLSFRKILTKLIHTHYFENMAYYKISHVDGRIRNPEQRIASDVPRFCSELSELVQDDLTAVTDGLLYTWRLCSYASPKYIFWILAYVLGAGAAIRNFSPAFGKLMSKEQQLEGEYRQLHSRLRTHAESIAFYGGENREESHIQQKFKNLVRHLRVVLHDHWWFGMIQDFLLKYLGATVAVVLIIEPFFAGNLRPDTSTLGRAEMLSNLRYHTSVVISLFQALGTLSISSRRLNRLSGYADRIHELMLISRELSAVDKKPSFQRAASRNYLTEANYVEFSNVKVVTPSGNVLVKDLSLRVESGSNLLITGPNGSGKSSLFRVLGGLWPLVSGHIVKPGVGSDLNKEIFYVPQRPYTAVGTLRDQLIYPLTADQEVEPLTHDGMVELLKNVDLEYLLNRYQPDKEVNWGDELSLGEQQRLGMARLFYHKPKFAILDECTSAVTTDMEERFCAKVRAMGTSCITISHRPALVAFHDVVLSLNGEGGWTVHYKSEDSSVQSENGIELTENSETNRQTDAIAVQRAFTAAKKDSAFSNPKTQSYVSEVIAASPSVNHDVKLPVVPQLWRDARVLPLRVAAMFKVLEQNTRRMIGHAKEINGLYYLEESSEEVPTLFDKQGAQLLAVALLVVSRTWVSDRIASLNGTTVKHVLEQDKAAFIRLIGISVLQSAASSFIAPSLRHLTARLALGWRIRLTQHLLKKYLRNNAFYQVFHMSSKNIDADQRITHDLEKLTTDISGLVTGMVKPFVDILWFTWRMKLLTGQRGVAILYAYMLLGLGFLRTVTPDFGDLTSREQQLEGTFRFMHERLRTHAESIAFFGGGAREKAMVESRFRELLDHSLLLLKKKWLFGILDDFVTKQLPHNVTWGLSLLYALEHKGDRALVSTQGELAHALRFLASVVSQSFLAFGDILELHKKFLELSGSINRIFELEELLDAAQSGDFNINKLTESQSTSLYAEDIISFANVDIISPAQKLLAKQLTCDVVPGKSLLVTGPNGSGKSCVFRVLRGLWPIVTGRLYKPIHYFDEEAGSSCAIFYVPQRPYTCLGTLRDQIIYPLSREEAEMRELKFYGKVSGKKSADAINILDARLKTILENVRLNYLLQREDGGWDSNLNWEDTLSLGEQQRLGMARLFFHKPKFGILDECTNATSVDVEEQLYRVAKDLGITVITSSQRPALMPFHALELRLVDGEGKWELRSIKQ</sequence>
<protein>
    <submittedName>
        <fullName evidence="12 13">ABC transporter D family member 1 isoform X1</fullName>
    </submittedName>
</protein>
<evidence type="ECO:0000259" key="10">
    <source>
        <dbReference type="PROSITE" id="PS50929"/>
    </source>
</evidence>
<feature type="domain" description="ABC transporter" evidence="9">
    <location>
        <begin position="1122"/>
        <end position="1366"/>
    </location>
</feature>
<evidence type="ECO:0000256" key="6">
    <source>
        <dbReference type="ARBA" id="ARBA00022989"/>
    </source>
</evidence>
<keyword evidence="3" id="KW-0812">Transmembrane</keyword>
<dbReference type="GeneID" id="107898484"/>
<dbReference type="Pfam" id="PF06472">
    <property type="entry name" value="ABC_membrane_2"/>
    <property type="match status" value="2"/>
</dbReference>
<dbReference type="GO" id="GO:0007031">
    <property type="term" value="P:peroxisome organization"/>
    <property type="evidence" value="ECO:0000318"/>
    <property type="project" value="GO_Central"/>
</dbReference>
<evidence type="ECO:0000313" key="14">
    <source>
        <dbReference type="RefSeq" id="XP_040937823.1"/>
    </source>
</evidence>
<evidence type="ECO:0000256" key="8">
    <source>
        <dbReference type="SAM" id="MobiDB-lite"/>
    </source>
</evidence>
<comment type="similarity">
    <text evidence="1">Belongs to the ABC transporter superfamily. ABCD family. Peroxisomal fatty acyl CoA transporter (TC 3.A.1.203) subfamily.</text>
</comment>
<dbReference type="GO" id="GO:0016887">
    <property type="term" value="F:ATP hydrolysis activity"/>
    <property type="evidence" value="ECO:0007669"/>
    <property type="project" value="InterPro"/>
</dbReference>